<evidence type="ECO:0000313" key="2">
    <source>
        <dbReference type="EMBL" id="OGL43523.1"/>
    </source>
</evidence>
<sequence length="421" mass="47725">MKRTVGLIFAMVLICFCNLPNAAATSFDYNEGMIDIPTADVLDHLQLKAAYVTSYWDSLEEENNEDAASINIGLFDRVEIGLTGHTWEFWDFSSYDEANNFVGNVAVKVLDEDKTYPAIAVGVQQISGDDTVYYRGYKTPSTGVLRSTIGKQNNSVFAVMSKTLLDKNNRYKVRGHFGVGTHHYAFKDENKRIYPYEGADYYYYGNKGAGVFGGLEFDYYFFDFFSNYLLKDLVSNFGDRPWDDEKVIADVESRTGYYMTNDEVFALKNAPNPEKMLYSVLNKKKNLVRLMVEFDGKDSNLGVQYVHDWFDIGFALADLSGANKEEGDYANSGLYWLEALKFNMGVSLKTFHRDKDVIINDPGRNLEEIVEVVAQITGKDYSEVRQLLQASPVTILKNRPYIEAKFLVQHLNELGASSSMD</sequence>
<feature type="signal peptide" evidence="1">
    <location>
        <begin position="1"/>
        <end position="22"/>
    </location>
</feature>
<evidence type="ECO:0000256" key="1">
    <source>
        <dbReference type="SAM" id="SignalP"/>
    </source>
</evidence>
<name>A0A1F7RPS4_9BACT</name>
<evidence type="ECO:0000313" key="3">
    <source>
        <dbReference type="Proteomes" id="UP000179266"/>
    </source>
</evidence>
<protein>
    <recommendedName>
        <fullName evidence="4">SLH domain-containing protein</fullName>
    </recommendedName>
</protein>
<organism evidence="2 3">
    <name type="scientific">Candidatus Schekmanbacteria bacterium RBG_13_48_7</name>
    <dbReference type="NCBI Taxonomy" id="1817878"/>
    <lineage>
        <taxon>Bacteria</taxon>
        <taxon>Candidatus Schekmaniibacteriota</taxon>
    </lineage>
</organism>
<feature type="chain" id="PRO_5009532235" description="SLH domain-containing protein" evidence="1">
    <location>
        <begin position="23"/>
        <end position="421"/>
    </location>
</feature>
<proteinExistence type="predicted"/>
<gene>
    <name evidence="2" type="ORF">A2161_14365</name>
</gene>
<accession>A0A1F7RPS4</accession>
<comment type="caution">
    <text evidence="2">The sequence shown here is derived from an EMBL/GenBank/DDBJ whole genome shotgun (WGS) entry which is preliminary data.</text>
</comment>
<dbReference type="AlphaFoldDB" id="A0A1F7RPS4"/>
<dbReference type="EMBL" id="MGDD01000267">
    <property type="protein sequence ID" value="OGL43523.1"/>
    <property type="molecule type" value="Genomic_DNA"/>
</dbReference>
<evidence type="ECO:0008006" key="4">
    <source>
        <dbReference type="Google" id="ProtNLM"/>
    </source>
</evidence>
<keyword evidence="1" id="KW-0732">Signal</keyword>
<reference evidence="2 3" key="1">
    <citation type="journal article" date="2016" name="Nat. Commun.">
        <title>Thousands of microbial genomes shed light on interconnected biogeochemical processes in an aquifer system.</title>
        <authorList>
            <person name="Anantharaman K."/>
            <person name="Brown C.T."/>
            <person name="Hug L.A."/>
            <person name="Sharon I."/>
            <person name="Castelle C.J."/>
            <person name="Probst A.J."/>
            <person name="Thomas B.C."/>
            <person name="Singh A."/>
            <person name="Wilkins M.J."/>
            <person name="Karaoz U."/>
            <person name="Brodie E.L."/>
            <person name="Williams K.H."/>
            <person name="Hubbard S.S."/>
            <person name="Banfield J.F."/>
        </authorList>
    </citation>
    <scope>NUCLEOTIDE SEQUENCE [LARGE SCALE GENOMIC DNA]</scope>
</reference>
<dbReference type="Proteomes" id="UP000179266">
    <property type="component" value="Unassembled WGS sequence"/>
</dbReference>